<feature type="domain" description="Restriction endonuclease type IV Mrr" evidence="1">
    <location>
        <begin position="78"/>
        <end position="184"/>
    </location>
</feature>
<dbReference type="PANTHER" id="PTHR30015:SF7">
    <property type="entry name" value="TYPE IV METHYL-DIRECTED RESTRICTION ENZYME ECOKMRR"/>
    <property type="match status" value="1"/>
</dbReference>
<dbReference type="PANTHER" id="PTHR30015">
    <property type="entry name" value="MRR RESTRICTION SYSTEM PROTEIN"/>
    <property type="match status" value="1"/>
</dbReference>
<dbReference type="Pfam" id="PF04471">
    <property type="entry name" value="Mrr_cat"/>
    <property type="match status" value="1"/>
</dbReference>
<keyword evidence="2" id="KW-0378">Hydrolase</keyword>
<sequence length="204" mass="23019">MGALQIAAVIILLVASVHLWIVNTKNKKLFSMVSDQIKGNQDVRRTLAMGLYSRFRKKEYDKEGNPIDEKLSEMFLREEPHDFEDFVARIYERLYGGSACVTSGSGDYGVDIEHRIGDKVVYIQVKCEKSNQPFDPIAKVHSNMVKHGADAGIVVSVSDFTENAKKYAEGINVELINGVQLVDMWIKSLQTEKEQIQLLNPENI</sequence>
<evidence type="ECO:0000313" key="3">
    <source>
        <dbReference type="Proteomes" id="UP000784880"/>
    </source>
</evidence>
<dbReference type="Proteomes" id="UP000784880">
    <property type="component" value="Unassembled WGS sequence"/>
</dbReference>
<keyword evidence="3" id="KW-1185">Reference proteome</keyword>
<protein>
    <submittedName>
        <fullName evidence="2">Restriction endonuclease</fullName>
    </submittedName>
</protein>
<dbReference type="InterPro" id="IPR052906">
    <property type="entry name" value="Type_IV_Methyl-Rstrct_Enzyme"/>
</dbReference>
<dbReference type="RefSeq" id="WP_217064930.1">
    <property type="nucleotide sequence ID" value="NZ_JAHQCS010000057.1"/>
</dbReference>
<keyword evidence="2" id="KW-0540">Nuclease</keyword>
<dbReference type="EMBL" id="JAHQCS010000057">
    <property type="protein sequence ID" value="MBU9711039.1"/>
    <property type="molecule type" value="Genomic_DNA"/>
</dbReference>
<dbReference type="GO" id="GO:0004519">
    <property type="term" value="F:endonuclease activity"/>
    <property type="evidence" value="ECO:0007669"/>
    <property type="project" value="UniProtKB-KW"/>
</dbReference>
<keyword evidence="2" id="KW-0255">Endonuclease</keyword>
<comment type="caution">
    <text evidence="2">The sequence shown here is derived from an EMBL/GenBank/DDBJ whole genome shotgun (WGS) entry which is preliminary data.</text>
</comment>
<name>A0ABS6JCW2_9BACI</name>
<organism evidence="2 3">
    <name type="scientific">Evansella tamaricis</name>
    <dbReference type="NCBI Taxonomy" id="2069301"/>
    <lineage>
        <taxon>Bacteria</taxon>
        <taxon>Bacillati</taxon>
        <taxon>Bacillota</taxon>
        <taxon>Bacilli</taxon>
        <taxon>Bacillales</taxon>
        <taxon>Bacillaceae</taxon>
        <taxon>Evansella</taxon>
    </lineage>
</organism>
<evidence type="ECO:0000313" key="2">
    <source>
        <dbReference type="EMBL" id="MBU9711039.1"/>
    </source>
</evidence>
<proteinExistence type="predicted"/>
<gene>
    <name evidence="2" type="ORF">KS419_04720</name>
</gene>
<dbReference type="InterPro" id="IPR007560">
    <property type="entry name" value="Restrct_endonuc_IV_Mrr"/>
</dbReference>
<evidence type="ECO:0000259" key="1">
    <source>
        <dbReference type="Pfam" id="PF04471"/>
    </source>
</evidence>
<accession>A0ABS6JCW2</accession>
<reference evidence="2 3" key="1">
    <citation type="submission" date="2021-06" db="EMBL/GenBank/DDBJ databases">
        <title>Bacillus sp. RD4P76, an endophyte from a halophyte.</title>
        <authorList>
            <person name="Sun J.-Q."/>
        </authorList>
    </citation>
    <scope>NUCLEOTIDE SEQUENCE [LARGE SCALE GENOMIC DNA]</scope>
    <source>
        <strain evidence="2 3">CGMCC 1.15917</strain>
    </source>
</reference>